<dbReference type="InterPro" id="IPR045584">
    <property type="entry name" value="Pilin-like"/>
</dbReference>
<evidence type="ECO:0000313" key="3">
    <source>
        <dbReference type="EMBL" id="HCO24398.1"/>
    </source>
</evidence>
<dbReference type="Pfam" id="PF07963">
    <property type="entry name" value="N_methyl"/>
    <property type="match status" value="1"/>
</dbReference>
<dbReference type="PROSITE" id="PS00409">
    <property type="entry name" value="PROKAR_NTER_METHYL"/>
    <property type="match status" value="1"/>
</dbReference>
<evidence type="ECO:0000259" key="2">
    <source>
        <dbReference type="Pfam" id="PF07596"/>
    </source>
</evidence>
<dbReference type="PANTHER" id="PTHR30093:SF2">
    <property type="entry name" value="TYPE II SECRETION SYSTEM PROTEIN H"/>
    <property type="match status" value="1"/>
</dbReference>
<dbReference type="Pfam" id="PF07596">
    <property type="entry name" value="SBP_bac_10"/>
    <property type="match status" value="1"/>
</dbReference>
<gene>
    <name evidence="3" type="ORF">DIT97_15670</name>
</gene>
<dbReference type="Gene3D" id="3.30.700.10">
    <property type="entry name" value="Glycoprotein, Type 4 Pilin"/>
    <property type="match status" value="1"/>
</dbReference>
<organism evidence="3 4">
    <name type="scientific">Gimesia maris</name>
    <dbReference type="NCBI Taxonomy" id="122"/>
    <lineage>
        <taxon>Bacteria</taxon>
        <taxon>Pseudomonadati</taxon>
        <taxon>Planctomycetota</taxon>
        <taxon>Planctomycetia</taxon>
        <taxon>Planctomycetales</taxon>
        <taxon>Planctomycetaceae</taxon>
        <taxon>Gimesia</taxon>
    </lineage>
</organism>
<accession>A0A3D3R8H2</accession>
<proteinExistence type="predicted"/>
<evidence type="ECO:0000256" key="1">
    <source>
        <dbReference type="SAM" id="Phobius"/>
    </source>
</evidence>
<keyword evidence="1" id="KW-0812">Transmembrane</keyword>
<feature type="domain" description="DUF1559" evidence="2">
    <location>
        <begin position="35"/>
        <end position="310"/>
    </location>
</feature>
<name>A0A3D3R8H2_9PLAN</name>
<dbReference type="InterPro" id="IPR011453">
    <property type="entry name" value="DUF1559"/>
</dbReference>
<dbReference type="AlphaFoldDB" id="A0A3D3R8H2"/>
<dbReference type="SUPFAM" id="SSF54523">
    <property type="entry name" value="Pili subunits"/>
    <property type="match status" value="1"/>
</dbReference>
<dbReference type="PANTHER" id="PTHR30093">
    <property type="entry name" value="GENERAL SECRETION PATHWAY PROTEIN G"/>
    <property type="match status" value="1"/>
</dbReference>
<feature type="transmembrane region" description="Helical" evidence="1">
    <location>
        <begin position="12"/>
        <end position="34"/>
    </location>
</feature>
<evidence type="ECO:0000313" key="4">
    <source>
        <dbReference type="Proteomes" id="UP000263642"/>
    </source>
</evidence>
<keyword evidence="1" id="KW-1133">Transmembrane helix</keyword>
<dbReference type="Proteomes" id="UP000263642">
    <property type="component" value="Unassembled WGS sequence"/>
</dbReference>
<sequence>MLLSRRKNHGFTLIELLVVIAIIAILIALLLPAVQQAREAARRSQCQNNLKQLGLALHNYHDTYSTFPIGSSYQYASSWLVAILPYLEENALYNKWTFVGARGGQTSQAPTTTVDAFKNIVISGFQCPSSTLESLSRDSVSPRFSTSSYVGISGAPTAAAPISTTVGARCIQGLYGVVCSNGAMPPNSAIRSRDFTDGLSNTIIVGEQSDFVTDSSGAKVDIRNSWRWGFAMGAGAAGYPGTSNWTTTIANDSHNVTTLRYKVNFKTKTNDAGGSLEYGTNNGVQSIHSGGAFVLLGDGGVKFLSESIDFNAILTPLAVRNDGLVLGEY</sequence>
<reference evidence="3 4" key="1">
    <citation type="journal article" date="2018" name="Nat. Biotechnol.">
        <title>A standardized bacterial taxonomy based on genome phylogeny substantially revises the tree of life.</title>
        <authorList>
            <person name="Parks D.H."/>
            <person name="Chuvochina M."/>
            <person name="Waite D.W."/>
            <person name="Rinke C."/>
            <person name="Skarshewski A."/>
            <person name="Chaumeil P.A."/>
            <person name="Hugenholtz P."/>
        </authorList>
    </citation>
    <scope>NUCLEOTIDE SEQUENCE [LARGE SCALE GENOMIC DNA]</scope>
    <source>
        <strain evidence="3">UBA9375</strain>
    </source>
</reference>
<comment type="caution">
    <text evidence="3">The sequence shown here is derived from an EMBL/GenBank/DDBJ whole genome shotgun (WGS) entry which is preliminary data.</text>
</comment>
<dbReference type="InterPro" id="IPR012902">
    <property type="entry name" value="N_methyl_site"/>
</dbReference>
<keyword evidence="1" id="KW-0472">Membrane</keyword>
<protein>
    <submittedName>
        <fullName evidence="3">Prepilin-type cleavage/methylation domain-containing protein</fullName>
    </submittedName>
</protein>
<dbReference type="EMBL" id="DQAY01000093">
    <property type="protein sequence ID" value="HCO24398.1"/>
    <property type="molecule type" value="Genomic_DNA"/>
</dbReference>
<dbReference type="NCBIfam" id="TIGR02532">
    <property type="entry name" value="IV_pilin_GFxxxE"/>
    <property type="match status" value="1"/>
</dbReference>